<dbReference type="Pfam" id="PF01037">
    <property type="entry name" value="AsnC_trans_reg"/>
    <property type="match status" value="1"/>
</dbReference>
<feature type="domain" description="Transcription regulator AsnC/Lrp ligand binding" evidence="1">
    <location>
        <begin position="15"/>
        <end position="73"/>
    </location>
</feature>
<dbReference type="InterPro" id="IPR011008">
    <property type="entry name" value="Dimeric_a/b-barrel"/>
</dbReference>
<dbReference type="Gene3D" id="3.30.70.920">
    <property type="match status" value="1"/>
</dbReference>
<gene>
    <name evidence="2" type="ORF">GCM10025872_35150</name>
</gene>
<name>A0ABN6YY11_9MICO</name>
<dbReference type="SUPFAM" id="SSF54909">
    <property type="entry name" value="Dimeric alpha+beta barrel"/>
    <property type="match status" value="1"/>
</dbReference>
<reference evidence="2" key="2">
    <citation type="submission" date="2023-02" db="EMBL/GenBank/DDBJ databases">
        <authorList>
            <person name="Sun Q."/>
            <person name="Mori K."/>
        </authorList>
    </citation>
    <scope>NUCLEOTIDE SEQUENCE</scope>
    <source>
        <strain evidence="2">NBRC 110608</strain>
    </source>
</reference>
<proteinExistence type="predicted"/>
<reference evidence="2" key="1">
    <citation type="journal article" date="2014" name="Int. J. Syst. Evol. Microbiol.">
        <title>Complete genome of a new Firmicutes species belonging to the dominant human colonic microbiota ('Ruminococcus bicirculans') reveals two chromosomes and a selective capacity to utilize plant glucans.</title>
        <authorList>
            <consortium name="NISC Comparative Sequencing Program"/>
            <person name="Wegmann U."/>
            <person name="Louis P."/>
            <person name="Goesmann A."/>
            <person name="Henrissat B."/>
            <person name="Duncan S.H."/>
            <person name="Flint H.J."/>
        </authorList>
    </citation>
    <scope>NUCLEOTIDE SEQUENCE</scope>
    <source>
        <strain evidence="2">NBRC 110608</strain>
    </source>
</reference>
<evidence type="ECO:0000259" key="1">
    <source>
        <dbReference type="Pfam" id="PF01037"/>
    </source>
</evidence>
<evidence type="ECO:0000313" key="2">
    <source>
        <dbReference type="EMBL" id="BDZ59858.1"/>
    </source>
</evidence>
<dbReference type="RefSeq" id="WP_289231714.1">
    <property type="nucleotide sequence ID" value="NZ_AP027735.1"/>
</dbReference>
<protein>
    <recommendedName>
        <fullName evidence="1">Transcription regulator AsnC/Lrp ligand binding domain-containing protein</fullName>
    </recommendedName>
</protein>
<accession>A0ABN6YY11</accession>
<dbReference type="InterPro" id="IPR019887">
    <property type="entry name" value="Tscrpt_reg_AsnC/Lrp_C"/>
</dbReference>
<sequence>MVEAYVFISTTNPGPRAACRTIRDLPGVVRADALFGGPAVVAIVQGADLARMDEVIDAIVELDVVMDTETHVVRPIEG</sequence>
<dbReference type="EMBL" id="AP027735">
    <property type="protein sequence ID" value="BDZ59858.1"/>
    <property type="molecule type" value="Genomic_DNA"/>
</dbReference>
<organism evidence="2">
    <name type="scientific">Barrientosiimonas endolithica</name>
    <dbReference type="NCBI Taxonomy" id="1535208"/>
    <lineage>
        <taxon>Bacteria</taxon>
        <taxon>Bacillati</taxon>
        <taxon>Actinomycetota</taxon>
        <taxon>Actinomycetes</taxon>
        <taxon>Micrococcales</taxon>
        <taxon>Dermacoccaceae</taxon>
        <taxon>Barrientosiimonas</taxon>
    </lineage>
</organism>